<reference evidence="9" key="2">
    <citation type="submission" date="2020-09" db="EMBL/GenBank/DDBJ databases">
        <authorList>
            <person name="Sun Q."/>
            <person name="Kim S."/>
        </authorList>
    </citation>
    <scope>NUCLEOTIDE SEQUENCE</scope>
    <source>
        <strain evidence="9">KCTC 32296</strain>
    </source>
</reference>
<sequence>MQFVDEAIVLSARGHGETGAIIHVLTHEHGHIAAHIAGGASRRMKPYLQAGAHVEFSYRARSSDQLGSATIEPVGEGASDLLDDPLALTGLQTACLMTQYCLPEREVHVGAYHALSALMMILPHPEIWPAVYVRFEAGLLEALGFGLDLSACAVTGDRDDLIYVSPRSGRAVSRSAGEAYKDKLLKLPMFMLSSQGGVQAGDIGLGLELTGHFLERNVFHPLNKPLPEIRVRLMQTLSDSGYM</sequence>
<dbReference type="InterPro" id="IPR003717">
    <property type="entry name" value="RecO"/>
</dbReference>
<evidence type="ECO:0000256" key="5">
    <source>
        <dbReference type="ARBA" id="ARBA00023204"/>
    </source>
</evidence>
<dbReference type="InterPro" id="IPR022572">
    <property type="entry name" value="DNA_rep/recomb_RecO_N"/>
</dbReference>
<evidence type="ECO:0000256" key="6">
    <source>
        <dbReference type="ARBA" id="ARBA00033409"/>
    </source>
</evidence>
<evidence type="ECO:0000256" key="3">
    <source>
        <dbReference type="ARBA" id="ARBA00022763"/>
    </source>
</evidence>
<keyword evidence="4 7" id="KW-0233">DNA recombination</keyword>
<keyword evidence="3 7" id="KW-0227">DNA damage</keyword>
<feature type="domain" description="DNA replication/recombination mediator RecO N-terminal" evidence="8">
    <location>
        <begin position="1"/>
        <end position="69"/>
    </location>
</feature>
<keyword evidence="5 7" id="KW-0234">DNA repair</keyword>
<dbReference type="EMBL" id="BMZB01000004">
    <property type="protein sequence ID" value="GGZ40810.1"/>
    <property type="molecule type" value="Genomic_DNA"/>
</dbReference>
<dbReference type="GO" id="GO:0043590">
    <property type="term" value="C:bacterial nucleoid"/>
    <property type="evidence" value="ECO:0007669"/>
    <property type="project" value="TreeGrafter"/>
</dbReference>
<dbReference type="PANTHER" id="PTHR33991">
    <property type="entry name" value="DNA REPAIR PROTEIN RECO"/>
    <property type="match status" value="1"/>
</dbReference>
<dbReference type="Pfam" id="PF11967">
    <property type="entry name" value="RecO_N"/>
    <property type="match status" value="1"/>
</dbReference>
<dbReference type="PANTHER" id="PTHR33991:SF1">
    <property type="entry name" value="DNA REPAIR PROTEIN RECO"/>
    <property type="match status" value="1"/>
</dbReference>
<dbReference type="SUPFAM" id="SSF57863">
    <property type="entry name" value="ArfGap/RecO-like zinc finger"/>
    <property type="match status" value="1"/>
</dbReference>
<dbReference type="GO" id="GO:0006310">
    <property type="term" value="P:DNA recombination"/>
    <property type="evidence" value="ECO:0007669"/>
    <property type="project" value="UniProtKB-UniRule"/>
</dbReference>
<evidence type="ECO:0000259" key="8">
    <source>
        <dbReference type="Pfam" id="PF11967"/>
    </source>
</evidence>
<proteinExistence type="inferred from homology"/>
<organism evidence="9 10">
    <name type="scientific">Asticcacaulis endophyticus</name>
    <dbReference type="NCBI Taxonomy" id="1395890"/>
    <lineage>
        <taxon>Bacteria</taxon>
        <taxon>Pseudomonadati</taxon>
        <taxon>Pseudomonadota</taxon>
        <taxon>Alphaproteobacteria</taxon>
        <taxon>Caulobacterales</taxon>
        <taxon>Caulobacteraceae</taxon>
        <taxon>Asticcacaulis</taxon>
    </lineage>
</organism>
<dbReference type="NCBIfam" id="TIGR00613">
    <property type="entry name" value="reco"/>
    <property type="match status" value="1"/>
</dbReference>
<comment type="caution">
    <text evidence="9">The sequence shown here is derived from an EMBL/GenBank/DDBJ whole genome shotgun (WGS) entry which is preliminary data.</text>
</comment>
<accession>A0A918QDL6</accession>
<comment type="function">
    <text evidence="7">Involved in DNA repair and RecF pathway recombination.</text>
</comment>
<dbReference type="Gene3D" id="1.20.1440.120">
    <property type="entry name" value="Recombination protein O, C-terminal domain"/>
    <property type="match status" value="1"/>
</dbReference>
<reference evidence="9" key="1">
    <citation type="journal article" date="2014" name="Int. J. Syst. Evol. Microbiol.">
        <title>Complete genome sequence of Corynebacterium casei LMG S-19264T (=DSM 44701T), isolated from a smear-ripened cheese.</title>
        <authorList>
            <consortium name="US DOE Joint Genome Institute (JGI-PGF)"/>
            <person name="Walter F."/>
            <person name="Albersmeier A."/>
            <person name="Kalinowski J."/>
            <person name="Ruckert C."/>
        </authorList>
    </citation>
    <scope>NUCLEOTIDE SEQUENCE</scope>
    <source>
        <strain evidence="9">KCTC 32296</strain>
    </source>
</reference>
<dbReference type="RefSeq" id="WP_189487885.1">
    <property type="nucleotide sequence ID" value="NZ_BMZB01000004.1"/>
</dbReference>
<keyword evidence="10" id="KW-1185">Reference proteome</keyword>
<dbReference type="GO" id="GO:0006302">
    <property type="term" value="P:double-strand break repair"/>
    <property type="evidence" value="ECO:0007669"/>
    <property type="project" value="TreeGrafter"/>
</dbReference>
<dbReference type="Proteomes" id="UP000662572">
    <property type="component" value="Unassembled WGS sequence"/>
</dbReference>
<dbReference type="InterPro" id="IPR012340">
    <property type="entry name" value="NA-bd_OB-fold"/>
</dbReference>
<evidence type="ECO:0000256" key="2">
    <source>
        <dbReference type="ARBA" id="ARBA00021310"/>
    </source>
</evidence>
<gene>
    <name evidence="7 9" type="primary">recO</name>
    <name evidence="9" type="ORF">GCM10011273_29450</name>
</gene>
<evidence type="ECO:0000256" key="7">
    <source>
        <dbReference type="HAMAP-Rule" id="MF_00201"/>
    </source>
</evidence>
<dbReference type="HAMAP" id="MF_00201">
    <property type="entry name" value="RecO"/>
    <property type="match status" value="1"/>
</dbReference>
<dbReference type="Pfam" id="PF02565">
    <property type="entry name" value="RecO_C"/>
    <property type="match status" value="1"/>
</dbReference>
<evidence type="ECO:0000256" key="1">
    <source>
        <dbReference type="ARBA" id="ARBA00007452"/>
    </source>
</evidence>
<evidence type="ECO:0000256" key="4">
    <source>
        <dbReference type="ARBA" id="ARBA00023172"/>
    </source>
</evidence>
<comment type="similarity">
    <text evidence="1 7">Belongs to the RecO family.</text>
</comment>
<dbReference type="AlphaFoldDB" id="A0A918QDL6"/>
<protein>
    <recommendedName>
        <fullName evidence="2 7">DNA repair protein RecO</fullName>
    </recommendedName>
    <alternativeName>
        <fullName evidence="6 7">Recombination protein O</fullName>
    </alternativeName>
</protein>
<name>A0A918QDL6_9CAUL</name>
<dbReference type="InterPro" id="IPR037278">
    <property type="entry name" value="ARFGAP/RecO"/>
</dbReference>
<dbReference type="InterPro" id="IPR042242">
    <property type="entry name" value="RecO_C"/>
</dbReference>
<evidence type="ECO:0000313" key="9">
    <source>
        <dbReference type="EMBL" id="GGZ40810.1"/>
    </source>
</evidence>
<dbReference type="Gene3D" id="2.40.50.140">
    <property type="entry name" value="Nucleic acid-binding proteins"/>
    <property type="match status" value="1"/>
</dbReference>
<dbReference type="SUPFAM" id="SSF50249">
    <property type="entry name" value="Nucleic acid-binding proteins"/>
    <property type="match status" value="1"/>
</dbReference>
<evidence type="ECO:0000313" key="10">
    <source>
        <dbReference type="Proteomes" id="UP000662572"/>
    </source>
</evidence>